<evidence type="ECO:0000256" key="5">
    <source>
        <dbReference type="ARBA" id="ARBA00023136"/>
    </source>
</evidence>
<dbReference type="SUPFAM" id="SSF103473">
    <property type="entry name" value="MFS general substrate transporter"/>
    <property type="match status" value="1"/>
</dbReference>
<feature type="transmembrane region" description="Helical" evidence="6">
    <location>
        <begin position="103"/>
        <end position="126"/>
    </location>
</feature>
<evidence type="ECO:0000259" key="7">
    <source>
        <dbReference type="PROSITE" id="PS50850"/>
    </source>
</evidence>
<organism evidence="8 9">
    <name type="scientific">Paenibacillus hunanensis</name>
    <dbReference type="NCBI Taxonomy" id="539262"/>
    <lineage>
        <taxon>Bacteria</taxon>
        <taxon>Bacillati</taxon>
        <taxon>Bacillota</taxon>
        <taxon>Bacilli</taxon>
        <taxon>Bacillales</taxon>
        <taxon>Paenibacillaceae</taxon>
        <taxon>Paenibacillus</taxon>
    </lineage>
</organism>
<reference evidence="8 9" key="1">
    <citation type="submission" date="2023-07" db="EMBL/GenBank/DDBJ databases">
        <title>Genomic Encyclopedia of Type Strains, Phase IV (KMG-IV): sequencing the most valuable type-strain genomes for metagenomic binning, comparative biology and taxonomic classification.</title>
        <authorList>
            <person name="Goeker M."/>
        </authorList>
    </citation>
    <scope>NUCLEOTIDE SEQUENCE [LARGE SCALE GENOMIC DNA]</scope>
    <source>
        <strain evidence="8 9">DSM 22170</strain>
    </source>
</reference>
<feature type="transmembrane region" description="Helical" evidence="6">
    <location>
        <begin position="333"/>
        <end position="351"/>
    </location>
</feature>
<feature type="transmembrane region" description="Helical" evidence="6">
    <location>
        <begin position="79"/>
        <end position="97"/>
    </location>
</feature>
<name>A0ABU1ISA9_9BACL</name>
<feature type="transmembrane region" description="Helical" evidence="6">
    <location>
        <begin position="266"/>
        <end position="292"/>
    </location>
</feature>
<comment type="subcellular location">
    <subcellularLocation>
        <location evidence="1">Cell membrane</location>
        <topology evidence="1">Multi-pass membrane protein</topology>
    </subcellularLocation>
</comment>
<evidence type="ECO:0000256" key="3">
    <source>
        <dbReference type="ARBA" id="ARBA00022692"/>
    </source>
</evidence>
<keyword evidence="2" id="KW-0813">Transport</keyword>
<dbReference type="PANTHER" id="PTHR42718:SF9">
    <property type="entry name" value="MAJOR FACILITATOR SUPERFAMILY MULTIDRUG TRANSPORTER MFSC"/>
    <property type="match status" value="1"/>
</dbReference>
<feature type="transmembrane region" description="Helical" evidence="6">
    <location>
        <begin position="138"/>
        <end position="162"/>
    </location>
</feature>
<dbReference type="Pfam" id="PF07690">
    <property type="entry name" value="MFS_1"/>
    <property type="match status" value="1"/>
</dbReference>
<feature type="transmembrane region" description="Helical" evidence="6">
    <location>
        <begin position="200"/>
        <end position="221"/>
    </location>
</feature>
<feature type="transmembrane region" description="Helical" evidence="6">
    <location>
        <begin position="227"/>
        <end position="245"/>
    </location>
</feature>
<feature type="domain" description="Major facilitator superfamily (MFS) profile" evidence="7">
    <location>
        <begin position="12"/>
        <end position="465"/>
    </location>
</feature>
<evidence type="ECO:0000256" key="4">
    <source>
        <dbReference type="ARBA" id="ARBA00022989"/>
    </source>
</evidence>
<keyword evidence="5 6" id="KW-0472">Membrane</keyword>
<keyword evidence="3 6" id="KW-0812">Transmembrane</keyword>
<comment type="caution">
    <text evidence="8">The sequence shown here is derived from an EMBL/GenBank/DDBJ whole genome shotgun (WGS) entry which is preliminary data.</text>
</comment>
<sequence length="482" mass="52446">MSQPKGLGQYAVLGSILIGAFSLVLTNSAFNVLLPYFVTYYGISTLTGGWIIALYMLAMTLTMPVASLIVDRLGRKRTYMLGIVLYGVSSIAGALLYEHVAVLLLVRFIHGAAAGLMIPLSLVLLFDNYGTEVRGRITGAWGMLLMIAPAVGPTLGGLIIQFGRLDVLFWLNVPFAICALFWCGRYIRPYVPAQRKQIRISSISLMIGGIASLSLGIQLYSSTLVPVAFAWMLFVLGVLLLIGFVRLENSRQEPMIRYNLLKSNPVFAWSVLVSTIQDCVMFGAIFALPLLFQNVFGLSPSVSGLMFLPGAITTSLFMWIGGNWFDRGQNKRFIAWGTVVVVLALGSFVFLPQSTGIVILILLMACRGAGMGLSGMSVSALGLQALPEEDMHEGSALATTLQRLISSFALIILTLFYDGRWQMLTGAGYATPTAQWMALREVFVILGAVLLVTLPVILSITRKKVGIIAEHNRLEDQKQPTA</sequence>
<protein>
    <submittedName>
        <fullName evidence="8">EmrB/QacA subfamily drug resistance transporter</fullName>
    </submittedName>
</protein>
<dbReference type="Proteomes" id="UP001185028">
    <property type="component" value="Unassembled WGS sequence"/>
</dbReference>
<dbReference type="InterPro" id="IPR020846">
    <property type="entry name" value="MFS_dom"/>
</dbReference>
<dbReference type="Gene3D" id="1.20.1720.10">
    <property type="entry name" value="Multidrug resistance protein D"/>
    <property type="match status" value="1"/>
</dbReference>
<dbReference type="EMBL" id="JAVDQH010000001">
    <property type="protein sequence ID" value="MDR6242140.1"/>
    <property type="molecule type" value="Genomic_DNA"/>
</dbReference>
<dbReference type="PRINTS" id="PR01036">
    <property type="entry name" value="TCRTETB"/>
</dbReference>
<gene>
    <name evidence="8" type="ORF">JOC58_000024</name>
</gene>
<keyword evidence="9" id="KW-1185">Reference proteome</keyword>
<feature type="transmembrane region" description="Helical" evidence="6">
    <location>
        <begin position="304"/>
        <end position="321"/>
    </location>
</feature>
<evidence type="ECO:0000256" key="6">
    <source>
        <dbReference type="SAM" id="Phobius"/>
    </source>
</evidence>
<feature type="transmembrane region" description="Helical" evidence="6">
    <location>
        <begin position="50"/>
        <end position="70"/>
    </location>
</feature>
<dbReference type="Gene3D" id="1.20.1250.20">
    <property type="entry name" value="MFS general substrate transporter like domains"/>
    <property type="match status" value="1"/>
</dbReference>
<feature type="transmembrane region" description="Helical" evidence="6">
    <location>
        <begin position="168"/>
        <end position="188"/>
    </location>
</feature>
<dbReference type="InterPro" id="IPR005829">
    <property type="entry name" value="Sugar_transporter_CS"/>
</dbReference>
<dbReference type="InterPro" id="IPR011701">
    <property type="entry name" value="MFS"/>
</dbReference>
<dbReference type="PANTHER" id="PTHR42718">
    <property type="entry name" value="MAJOR FACILITATOR SUPERFAMILY MULTIDRUG TRANSPORTER MFSC"/>
    <property type="match status" value="1"/>
</dbReference>
<evidence type="ECO:0000256" key="2">
    <source>
        <dbReference type="ARBA" id="ARBA00022448"/>
    </source>
</evidence>
<evidence type="ECO:0000313" key="9">
    <source>
        <dbReference type="Proteomes" id="UP001185028"/>
    </source>
</evidence>
<dbReference type="RefSeq" id="WP_229685653.1">
    <property type="nucleotide sequence ID" value="NZ_BMMB01000003.1"/>
</dbReference>
<dbReference type="PROSITE" id="PS00216">
    <property type="entry name" value="SUGAR_TRANSPORT_1"/>
    <property type="match status" value="1"/>
</dbReference>
<dbReference type="InterPro" id="IPR036259">
    <property type="entry name" value="MFS_trans_sf"/>
</dbReference>
<feature type="transmembrane region" description="Helical" evidence="6">
    <location>
        <begin position="357"/>
        <end position="383"/>
    </location>
</feature>
<keyword evidence="4 6" id="KW-1133">Transmembrane helix</keyword>
<feature type="transmembrane region" description="Helical" evidence="6">
    <location>
        <begin position="12"/>
        <end position="38"/>
    </location>
</feature>
<feature type="transmembrane region" description="Helical" evidence="6">
    <location>
        <begin position="395"/>
        <end position="417"/>
    </location>
</feature>
<feature type="transmembrane region" description="Helical" evidence="6">
    <location>
        <begin position="437"/>
        <end position="458"/>
    </location>
</feature>
<evidence type="ECO:0000256" key="1">
    <source>
        <dbReference type="ARBA" id="ARBA00004651"/>
    </source>
</evidence>
<dbReference type="PROSITE" id="PS50850">
    <property type="entry name" value="MFS"/>
    <property type="match status" value="1"/>
</dbReference>
<accession>A0ABU1ISA9</accession>
<proteinExistence type="predicted"/>
<evidence type="ECO:0000313" key="8">
    <source>
        <dbReference type="EMBL" id="MDR6242140.1"/>
    </source>
</evidence>